<dbReference type="GO" id="GO:0044208">
    <property type="term" value="P:'de novo' AMP biosynthetic process"/>
    <property type="evidence" value="ECO:0007669"/>
    <property type="project" value="UniProtKB-UniRule"/>
</dbReference>
<feature type="binding site" description="in other chain" evidence="7">
    <location>
        <position position="252"/>
    </location>
    <ligand>
        <name>IMP</name>
        <dbReference type="ChEBI" id="CHEBI:58053"/>
        <note>ligand shared between dimeric partners</note>
    </ligand>
</feature>
<protein>
    <recommendedName>
        <fullName evidence="7">Adenylosuccinate synthetase</fullName>
        <shortName evidence="7">AMPSase</shortName>
        <shortName evidence="7">AdSS</shortName>
        <ecNumber evidence="7">6.3.4.4</ecNumber>
    </recommendedName>
    <alternativeName>
        <fullName evidence="7">IMP--aspartate ligase</fullName>
    </alternativeName>
</protein>
<dbReference type="GO" id="GO:0000287">
    <property type="term" value="F:magnesium ion binding"/>
    <property type="evidence" value="ECO:0007669"/>
    <property type="project" value="UniProtKB-UniRule"/>
</dbReference>
<evidence type="ECO:0000256" key="2">
    <source>
        <dbReference type="ARBA" id="ARBA00022723"/>
    </source>
</evidence>
<dbReference type="InterPro" id="IPR001114">
    <property type="entry name" value="Adenylosuccinate_synthetase"/>
</dbReference>
<evidence type="ECO:0000313" key="8">
    <source>
        <dbReference type="EMBL" id="AQT06278.1"/>
    </source>
</evidence>
<keyword evidence="3 7" id="KW-0547">Nucleotide-binding</keyword>
<dbReference type="GO" id="GO:0046040">
    <property type="term" value="P:IMP metabolic process"/>
    <property type="evidence" value="ECO:0007669"/>
    <property type="project" value="TreeGrafter"/>
</dbReference>
<dbReference type="RefSeq" id="WP_077931909.1">
    <property type="nucleotide sequence ID" value="NZ_CP014688.1"/>
</dbReference>
<dbReference type="Gene3D" id="3.40.440.10">
    <property type="entry name" value="Adenylosuccinate Synthetase, subunit A, domain 1"/>
    <property type="match status" value="1"/>
</dbReference>
<organism evidence="8 9">
    <name type="scientific">Acetobacter persici</name>
    <dbReference type="NCBI Taxonomy" id="1076596"/>
    <lineage>
        <taxon>Bacteria</taxon>
        <taxon>Pseudomonadati</taxon>
        <taxon>Pseudomonadota</taxon>
        <taxon>Alphaproteobacteria</taxon>
        <taxon>Acetobacterales</taxon>
        <taxon>Acetobacteraceae</taxon>
        <taxon>Acetobacter</taxon>
    </lineage>
</organism>
<dbReference type="SUPFAM" id="SSF52540">
    <property type="entry name" value="P-loop containing nucleoside triphosphate hydrolases"/>
    <property type="match status" value="1"/>
</dbReference>
<evidence type="ECO:0000256" key="6">
    <source>
        <dbReference type="ARBA" id="ARBA00023134"/>
    </source>
</evidence>
<keyword evidence="7" id="KW-0963">Cytoplasm</keyword>
<dbReference type="Proteomes" id="UP000189055">
    <property type="component" value="Plasmid pAC1084_1"/>
</dbReference>
<dbReference type="PANTHER" id="PTHR11846:SF0">
    <property type="entry name" value="ADENYLOSUCCINATE SYNTHETASE"/>
    <property type="match status" value="1"/>
</dbReference>
<comment type="subcellular location">
    <subcellularLocation>
        <location evidence="7">Cytoplasm</location>
    </subcellularLocation>
</comment>
<comment type="cofactor">
    <cofactor evidence="7">
        <name>Mg(2+)</name>
        <dbReference type="ChEBI" id="CHEBI:18420"/>
    </cofactor>
    <text evidence="7">Binds 1 Mg(2+) ion per subunit.</text>
</comment>
<dbReference type="InterPro" id="IPR042110">
    <property type="entry name" value="Adenylosuccinate_synth_dom2"/>
</dbReference>
<dbReference type="InterPro" id="IPR042109">
    <property type="entry name" value="Adenylosuccinate_synth_dom1"/>
</dbReference>
<keyword evidence="5 7" id="KW-0460">Magnesium</keyword>
<comment type="subunit">
    <text evidence="7">Homodimer.</text>
</comment>
<dbReference type="InterPro" id="IPR042111">
    <property type="entry name" value="Adenylosuccinate_synth_dom3"/>
</dbReference>
<feature type="active site" description="Proton donor" evidence="7">
    <location>
        <position position="45"/>
    </location>
</feature>
<evidence type="ECO:0000313" key="9">
    <source>
        <dbReference type="Proteomes" id="UP000189055"/>
    </source>
</evidence>
<comment type="function">
    <text evidence="7">Plays an important role in the de novo pathway of purine nucleotide biosynthesis. Catalyzes the first committed step in the biosynthesis of AMP from IMP.</text>
</comment>
<dbReference type="KEGG" id="aper:A0U91_14725"/>
<feature type="active site" description="Proton acceptor" evidence="7">
    <location>
        <position position="17"/>
    </location>
</feature>
<feature type="binding site" evidence="7">
    <location>
        <position position="44"/>
    </location>
    <ligand>
        <name>Mg(2+)</name>
        <dbReference type="ChEBI" id="CHEBI:18420"/>
    </ligand>
</feature>
<keyword evidence="6 7" id="KW-0342">GTP-binding</keyword>
<keyword evidence="1 7" id="KW-0436">Ligase</keyword>
<feature type="binding site" evidence="7">
    <location>
        <begin position="16"/>
        <end position="22"/>
    </location>
    <ligand>
        <name>GTP</name>
        <dbReference type="ChEBI" id="CHEBI:37565"/>
    </ligand>
</feature>
<keyword evidence="2 7" id="KW-0479">Metal-binding</keyword>
<evidence type="ECO:0000256" key="3">
    <source>
        <dbReference type="ARBA" id="ARBA00022741"/>
    </source>
</evidence>
<evidence type="ECO:0000256" key="1">
    <source>
        <dbReference type="ARBA" id="ARBA00022598"/>
    </source>
</evidence>
<dbReference type="PANTHER" id="PTHR11846">
    <property type="entry name" value="ADENYLOSUCCINATE SYNTHETASE"/>
    <property type="match status" value="1"/>
</dbReference>
<dbReference type="HAMAP" id="MF_00011">
    <property type="entry name" value="Adenylosucc_synth"/>
    <property type="match status" value="1"/>
</dbReference>
<name>A0A1U9LIP9_9PROT</name>
<keyword evidence="4 7" id="KW-0658">Purine biosynthesis</keyword>
<dbReference type="GO" id="GO:0005525">
    <property type="term" value="F:GTP binding"/>
    <property type="evidence" value="ECO:0007669"/>
    <property type="project" value="UniProtKB-UniRule"/>
</dbReference>
<dbReference type="InterPro" id="IPR027417">
    <property type="entry name" value="P-loop_NTPase"/>
</dbReference>
<dbReference type="Gene3D" id="1.10.300.10">
    <property type="entry name" value="Adenylosuccinate Synthetase, subunit A, domain 2"/>
    <property type="match status" value="1"/>
</dbReference>
<dbReference type="Gene3D" id="3.90.170.10">
    <property type="entry name" value="Adenylosuccinate Synthetase, subunit A, domain 3"/>
    <property type="match status" value="1"/>
</dbReference>
<evidence type="ECO:0000256" key="4">
    <source>
        <dbReference type="ARBA" id="ARBA00022755"/>
    </source>
</evidence>
<evidence type="ECO:0000256" key="7">
    <source>
        <dbReference type="HAMAP-Rule" id="MF_00011"/>
    </source>
</evidence>
<comment type="pathway">
    <text evidence="7">Purine metabolism; AMP biosynthesis via de novo pathway; AMP from IMP: step 1/2.</text>
</comment>
<dbReference type="EMBL" id="CP014688">
    <property type="protein sequence ID" value="AQT06278.1"/>
    <property type="molecule type" value="Genomic_DNA"/>
</dbReference>
<dbReference type="SMART" id="SM00788">
    <property type="entry name" value="Adenylsucc_synt"/>
    <property type="match status" value="1"/>
</dbReference>
<comment type="caution">
    <text evidence="7">Lacks conserved residue(s) required for the propagation of feature annotation.</text>
</comment>
<dbReference type="EC" id="6.3.4.4" evidence="7"/>
<feature type="binding site" evidence="7">
    <location>
        <position position="17"/>
    </location>
    <ligand>
        <name>Mg(2+)</name>
        <dbReference type="ChEBI" id="CHEBI:18420"/>
    </ligand>
</feature>
<feature type="binding site" description="in other chain" evidence="7">
    <location>
        <begin position="17"/>
        <end position="20"/>
    </location>
    <ligand>
        <name>IMP</name>
        <dbReference type="ChEBI" id="CHEBI:58053"/>
        <note>ligand shared between dimeric partners</note>
    </ligand>
</feature>
<dbReference type="AlphaFoldDB" id="A0A1U9LIP9"/>
<dbReference type="UniPathway" id="UPA00075">
    <property type="reaction ID" value="UER00335"/>
</dbReference>
<feature type="binding site" description="in other chain" evidence="7">
    <location>
        <position position="237"/>
    </location>
    <ligand>
        <name>IMP</name>
        <dbReference type="ChEBI" id="CHEBI:58053"/>
        <note>ligand shared between dimeric partners</note>
    </ligand>
</feature>
<comment type="catalytic activity">
    <reaction evidence="7">
        <text>IMP + L-aspartate + GTP = N(6)-(1,2-dicarboxyethyl)-AMP + GDP + phosphate + 2 H(+)</text>
        <dbReference type="Rhea" id="RHEA:15753"/>
        <dbReference type="ChEBI" id="CHEBI:15378"/>
        <dbReference type="ChEBI" id="CHEBI:29991"/>
        <dbReference type="ChEBI" id="CHEBI:37565"/>
        <dbReference type="ChEBI" id="CHEBI:43474"/>
        <dbReference type="ChEBI" id="CHEBI:57567"/>
        <dbReference type="ChEBI" id="CHEBI:58053"/>
        <dbReference type="ChEBI" id="CHEBI:58189"/>
        <dbReference type="EC" id="6.3.4.4"/>
    </reaction>
</comment>
<reference evidence="8 9" key="1">
    <citation type="submission" date="2016-03" db="EMBL/GenBank/DDBJ databases">
        <title>Acetic acid bacteria sequencing.</title>
        <authorList>
            <person name="Brandt J."/>
            <person name="Jakob F."/>
            <person name="Vogel R.F."/>
        </authorList>
    </citation>
    <scope>NUCLEOTIDE SEQUENCE [LARGE SCALE GENOMIC DNA]</scope>
    <source>
        <strain evidence="8 9">TMW2.1084</strain>
        <plasmid evidence="9">pac1084_1</plasmid>
    </source>
</reference>
<gene>
    <name evidence="7" type="primary">purA</name>
    <name evidence="8" type="ORF">A0U91_14725</name>
</gene>
<dbReference type="Pfam" id="PF00709">
    <property type="entry name" value="Adenylsucc_synt"/>
    <property type="match status" value="1"/>
</dbReference>
<evidence type="ECO:0000256" key="5">
    <source>
        <dbReference type="ARBA" id="ARBA00022842"/>
    </source>
</evidence>
<dbReference type="GO" id="GO:0005737">
    <property type="term" value="C:cytoplasm"/>
    <property type="evidence" value="ECO:0007669"/>
    <property type="project" value="UniProtKB-SubCell"/>
</dbReference>
<sequence length="400" mass="43706">MDKRRIATAVIGAAWGDEGKGLLTDAFSTSSTVVIRHNSGAQAGHTVQTDDGRRHVFHHFGSGTFKGATTYLSQFFVCNPIAFGAEKRALAEITNAPPVVYAHPDSLATTPWDMMINQIVEEARGSARHGSCGMGFNETIQRSKHPELTITVRNIAQMASIELCGYLERIRDDYVPARLKALGVTPSRTWQERLASPKNVSVFLDACADFLGAVGIAYGGKDSVFDASDNFVFEGAQGLLLDAERGAFPYVTNSRTGLTNIITLVREIGLDNLQVVHATRAYATRHGAGPFPREVAGLRYEDKTNVPNEWQGTLRFGESDADLLSEVIHLDYKDQSLSGIEIKQRLAVTCMDQVGPSISFWQNAARKSVGHADFLDCLRQRSGIQDIITSHGPTRSTLSY</sequence>
<keyword evidence="8" id="KW-0614">Plasmid</keyword>
<accession>A0A1U9LIP9</accession>
<proteinExistence type="inferred from homology"/>
<dbReference type="GO" id="GO:0004019">
    <property type="term" value="F:adenylosuccinate synthase activity"/>
    <property type="evidence" value="ECO:0007669"/>
    <property type="project" value="UniProtKB-UniRule"/>
</dbReference>
<geneLocation type="plasmid" evidence="9">
    <name>pac1084_1</name>
</geneLocation>
<feature type="binding site" evidence="7">
    <location>
        <begin position="44"/>
        <end position="46"/>
    </location>
    <ligand>
        <name>GTP</name>
        <dbReference type="ChEBI" id="CHEBI:37565"/>
    </ligand>
</feature>
<comment type="similarity">
    <text evidence="7">Belongs to the adenylosuccinate synthetase family.</text>
</comment>